<dbReference type="AlphaFoldDB" id="E3GXS9"/>
<evidence type="ECO:0000313" key="7">
    <source>
        <dbReference type="Proteomes" id="UP000002315"/>
    </source>
</evidence>
<protein>
    <submittedName>
        <fullName evidence="6">PfkB domain protein</fullName>
    </submittedName>
</protein>
<sequence length="284" mass="31813">MDLDVVSIGSCNMDIILRVPSFVEPDSEMYVEKIYMQPGGPAFNFAVNMARLKFNTWIIARIGMDRFGEIIKKTLKKEGVNIEYLQESEIPTGVAFISVDKKGRRSVYSYMGANATLDFSKKDIKRIKTADVVYLSGTYWETALKVSKRANIFIYNPGSIIANFGTKTLSKIFKHTYILFANEKELKKLTNLNIEKGARILLDLGVKIVVITRGKKDAIAITENKIVRCPAKKLKVVDTTGAGDAFAAGFIAKWLKNENLKNCLRFGHQKAAQCIKNYGSMQLS</sequence>
<evidence type="ECO:0000313" key="6">
    <source>
        <dbReference type="EMBL" id="ADP77111.1"/>
    </source>
</evidence>
<dbReference type="InterPro" id="IPR002139">
    <property type="entry name" value="Ribo/fructo_kinase"/>
</dbReference>
<dbReference type="Pfam" id="PF00294">
    <property type="entry name" value="PfkB"/>
    <property type="match status" value="1"/>
</dbReference>
<evidence type="ECO:0000256" key="3">
    <source>
        <dbReference type="ARBA" id="ARBA00022777"/>
    </source>
</evidence>
<dbReference type="KEGG" id="mfv:Mfer_0308"/>
<dbReference type="GO" id="GO:0006796">
    <property type="term" value="P:phosphate-containing compound metabolic process"/>
    <property type="evidence" value="ECO:0007669"/>
    <property type="project" value="UniProtKB-ARBA"/>
</dbReference>
<dbReference type="InterPro" id="IPR029056">
    <property type="entry name" value="Ribokinase-like"/>
</dbReference>
<dbReference type="Proteomes" id="UP000002315">
    <property type="component" value="Chromosome"/>
</dbReference>
<dbReference type="PRINTS" id="PR00990">
    <property type="entry name" value="RIBOKINASE"/>
</dbReference>
<dbReference type="OrthoDB" id="26949at2157"/>
<organism evidence="6 7">
    <name type="scientific">Methanothermus fervidus (strain ATCC 43054 / DSM 2088 / JCM 10308 / V24 S)</name>
    <dbReference type="NCBI Taxonomy" id="523846"/>
    <lineage>
        <taxon>Archaea</taxon>
        <taxon>Methanobacteriati</taxon>
        <taxon>Methanobacteriota</taxon>
        <taxon>Methanomada group</taxon>
        <taxon>Methanobacteria</taxon>
        <taxon>Methanobacteriales</taxon>
        <taxon>Methanothermaceae</taxon>
        <taxon>Methanothermus</taxon>
    </lineage>
</organism>
<dbReference type="SUPFAM" id="SSF53613">
    <property type="entry name" value="Ribokinase-like"/>
    <property type="match status" value="1"/>
</dbReference>
<accession>E3GXS9</accession>
<evidence type="ECO:0000256" key="4">
    <source>
        <dbReference type="RuleBase" id="RU003704"/>
    </source>
</evidence>
<dbReference type="InterPro" id="IPR011611">
    <property type="entry name" value="PfkB_dom"/>
</dbReference>
<dbReference type="PANTHER" id="PTHR10584:SF166">
    <property type="entry name" value="RIBOKINASE"/>
    <property type="match status" value="1"/>
</dbReference>
<evidence type="ECO:0000259" key="5">
    <source>
        <dbReference type="Pfam" id="PF00294"/>
    </source>
</evidence>
<dbReference type="PROSITE" id="PS00584">
    <property type="entry name" value="PFKB_KINASES_2"/>
    <property type="match status" value="1"/>
</dbReference>
<dbReference type="Gene3D" id="3.40.1190.20">
    <property type="match status" value="1"/>
</dbReference>
<dbReference type="EMBL" id="CP002278">
    <property type="protein sequence ID" value="ADP77111.1"/>
    <property type="molecule type" value="Genomic_DNA"/>
</dbReference>
<name>E3GXS9_METFV</name>
<dbReference type="GO" id="GO:0016301">
    <property type="term" value="F:kinase activity"/>
    <property type="evidence" value="ECO:0007669"/>
    <property type="project" value="UniProtKB-KW"/>
</dbReference>
<dbReference type="STRING" id="523846.Mfer_0308"/>
<keyword evidence="7" id="KW-1185">Reference proteome</keyword>
<dbReference type="PANTHER" id="PTHR10584">
    <property type="entry name" value="SUGAR KINASE"/>
    <property type="match status" value="1"/>
</dbReference>
<proteinExistence type="inferred from homology"/>
<keyword evidence="3 4" id="KW-0418">Kinase</keyword>
<evidence type="ECO:0000256" key="2">
    <source>
        <dbReference type="ARBA" id="ARBA00022679"/>
    </source>
</evidence>
<evidence type="ECO:0000256" key="1">
    <source>
        <dbReference type="ARBA" id="ARBA00010688"/>
    </source>
</evidence>
<dbReference type="HOGENOM" id="CLU_027634_6_0_2"/>
<dbReference type="InterPro" id="IPR002173">
    <property type="entry name" value="Carboh/pur_kinase_PfkB_CS"/>
</dbReference>
<reference evidence="6 7" key="1">
    <citation type="journal article" date="2010" name="Stand. Genomic Sci.">
        <title>Complete genome sequence of Methanothermus fervidus type strain (V24S).</title>
        <authorList>
            <person name="Anderson I."/>
            <person name="Djao O.D."/>
            <person name="Misra M."/>
            <person name="Chertkov O."/>
            <person name="Nolan M."/>
            <person name="Lucas S."/>
            <person name="Lapidus A."/>
            <person name="Del Rio T.G."/>
            <person name="Tice H."/>
            <person name="Cheng J.F."/>
            <person name="Tapia R."/>
            <person name="Han C."/>
            <person name="Goodwin L."/>
            <person name="Pitluck S."/>
            <person name="Liolios K."/>
            <person name="Ivanova N."/>
            <person name="Mavromatis K."/>
            <person name="Mikhailova N."/>
            <person name="Pati A."/>
            <person name="Brambilla E."/>
            <person name="Chen A."/>
            <person name="Palaniappan K."/>
            <person name="Land M."/>
            <person name="Hauser L."/>
            <person name="Chang Y.J."/>
            <person name="Jeffries C.D."/>
            <person name="Sikorski J."/>
            <person name="Spring S."/>
            <person name="Rohde M."/>
            <person name="Eichinger K."/>
            <person name="Huber H."/>
            <person name="Wirth R."/>
            <person name="Goker M."/>
            <person name="Detter J.C."/>
            <person name="Woyke T."/>
            <person name="Bristow J."/>
            <person name="Eisen J.A."/>
            <person name="Markowitz V."/>
            <person name="Hugenholtz P."/>
            <person name="Klenk H.P."/>
            <person name="Kyrpides N.C."/>
        </authorList>
    </citation>
    <scope>NUCLEOTIDE SEQUENCE [LARGE SCALE GENOMIC DNA]</scope>
    <source>
        <strain evidence="7">ATCC 43054 / DSM 2088 / JCM 10308 / V24 S</strain>
    </source>
</reference>
<gene>
    <name evidence="6" type="ordered locus">Mfer_0308</name>
</gene>
<keyword evidence="2 4" id="KW-0808">Transferase</keyword>
<dbReference type="CDD" id="cd01942">
    <property type="entry name" value="ribokinase_group_A"/>
    <property type="match status" value="1"/>
</dbReference>
<comment type="similarity">
    <text evidence="1 4">Belongs to the carbohydrate kinase PfkB family.</text>
</comment>
<feature type="domain" description="Carbohydrate kinase PfkB" evidence="5">
    <location>
        <begin position="4"/>
        <end position="281"/>
    </location>
</feature>